<proteinExistence type="predicted"/>
<accession>A0A8S5L6L8</accession>
<evidence type="ECO:0000313" key="1">
    <source>
        <dbReference type="EMBL" id="DAD65407.1"/>
    </source>
</evidence>
<protein>
    <submittedName>
        <fullName evidence="1">Uncharacterized protein</fullName>
    </submittedName>
</protein>
<reference evidence="1" key="1">
    <citation type="journal article" date="2021" name="Proc. Natl. Acad. Sci. U.S.A.">
        <title>A Catalog of Tens of Thousands of Viruses from Human Metagenomes Reveals Hidden Associations with Chronic Diseases.</title>
        <authorList>
            <person name="Tisza M.J."/>
            <person name="Buck C.B."/>
        </authorList>
    </citation>
    <scope>NUCLEOTIDE SEQUENCE</scope>
    <source>
        <strain evidence="1">CtA4D8</strain>
    </source>
</reference>
<sequence>MKISKVLKIKEILDDSSFILIYLKDDDITICVDSQGFSFTDKNLIIDGELTKNKKVSCHVGIEKIKSYNFAPTQLEDNPNLVEKIYKAYYL</sequence>
<name>A0A8S5L6L8_9CAUD</name>
<dbReference type="EMBL" id="BK014643">
    <property type="protein sequence ID" value="DAD65407.1"/>
    <property type="molecule type" value="Genomic_DNA"/>
</dbReference>
<organism evidence="1">
    <name type="scientific">Myoviridae sp. ctA4D8</name>
    <dbReference type="NCBI Taxonomy" id="2823535"/>
    <lineage>
        <taxon>Viruses</taxon>
        <taxon>Duplodnaviria</taxon>
        <taxon>Heunggongvirae</taxon>
        <taxon>Uroviricota</taxon>
        <taxon>Caudoviricetes</taxon>
    </lineage>
</organism>